<dbReference type="EMBL" id="CP060632">
    <property type="protein sequence ID" value="QNL99443.1"/>
    <property type="molecule type" value="Genomic_DNA"/>
</dbReference>
<accession>A0A7G9FLL2</accession>
<evidence type="ECO:0000313" key="2">
    <source>
        <dbReference type="EMBL" id="QNL99443.1"/>
    </source>
</evidence>
<organism evidence="2 3">
    <name type="scientific">Wujia chipingensis</name>
    <dbReference type="NCBI Taxonomy" id="2763670"/>
    <lineage>
        <taxon>Bacteria</taxon>
        <taxon>Bacillati</taxon>
        <taxon>Bacillota</taxon>
        <taxon>Clostridia</taxon>
        <taxon>Lachnospirales</taxon>
        <taxon>Lachnospiraceae</taxon>
        <taxon>Wujia</taxon>
    </lineage>
</organism>
<dbReference type="Proteomes" id="UP000515819">
    <property type="component" value="Chromosome"/>
</dbReference>
<dbReference type="InterPro" id="IPR016181">
    <property type="entry name" value="Acyl_CoA_acyltransferase"/>
</dbReference>
<dbReference type="InterPro" id="IPR000182">
    <property type="entry name" value="GNAT_dom"/>
</dbReference>
<dbReference type="PROSITE" id="PS51186">
    <property type="entry name" value="GNAT"/>
    <property type="match status" value="1"/>
</dbReference>
<gene>
    <name evidence="2" type="ORF">H9Q76_12120</name>
</gene>
<feature type="domain" description="N-acetyltransferase" evidence="1">
    <location>
        <begin position="1"/>
        <end position="143"/>
    </location>
</feature>
<evidence type="ECO:0000259" key="1">
    <source>
        <dbReference type="PROSITE" id="PS51186"/>
    </source>
</evidence>
<dbReference type="RefSeq" id="WP_249321210.1">
    <property type="nucleotide sequence ID" value="NZ_CP060632.1"/>
</dbReference>
<keyword evidence="3" id="KW-1185">Reference proteome</keyword>
<proteinExistence type="predicted"/>
<protein>
    <submittedName>
        <fullName evidence="2">GNAT family N-acetyltransferase</fullName>
    </submittedName>
</protein>
<dbReference type="SUPFAM" id="SSF55729">
    <property type="entry name" value="Acyl-CoA N-acyltransferases (Nat)"/>
    <property type="match status" value="1"/>
</dbReference>
<evidence type="ECO:0000313" key="3">
    <source>
        <dbReference type="Proteomes" id="UP000515819"/>
    </source>
</evidence>
<dbReference type="GO" id="GO:0016747">
    <property type="term" value="F:acyltransferase activity, transferring groups other than amino-acyl groups"/>
    <property type="evidence" value="ECO:0007669"/>
    <property type="project" value="InterPro"/>
</dbReference>
<keyword evidence="2" id="KW-0808">Transferase</keyword>
<dbReference type="Gene3D" id="3.40.630.30">
    <property type="match status" value="1"/>
</dbReference>
<name>A0A7G9FLL2_9FIRM</name>
<sequence length="143" mass="16614">MQIKTATMEDYDIAFSYFEKLWTFNTYDYEETKKVYEKVLADANSFLFFALDDAGNYHGLCHGSYFETFWMTGCTCYVASLITNKEDRGKGYGTFLLDYLKEKSKEKDCKALILDSGLPRVEAHGFYEHYGFAKNCYGFQLVL</sequence>
<dbReference type="CDD" id="cd04301">
    <property type="entry name" value="NAT_SF"/>
    <property type="match status" value="1"/>
</dbReference>
<reference evidence="2 3" key="1">
    <citation type="submission" date="2020-08" db="EMBL/GenBank/DDBJ databases">
        <authorList>
            <person name="Liu C."/>
            <person name="Sun Q."/>
        </authorList>
    </citation>
    <scope>NUCLEOTIDE SEQUENCE [LARGE SCALE GENOMIC DNA]</scope>
    <source>
        <strain evidence="2 3">NSJ-4</strain>
    </source>
</reference>
<dbReference type="KEGG" id="wcp:H9Q76_12120"/>
<dbReference type="AlphaFoldDB" id="A0A7G9FLL2"/>
<dbReference type="Pfam" id="PF00583">
    <property type="entry name" value="Acetyltransf_1"/>
    <property type="match status" value="1"/>
</dbReference>